<evidence type="ECO:0000256" key="2">
    <source>
        <dbReference type="ARBA" id="ARBA00022676"/>
    </source>
</evidence>
<dbReference type="CDD" id="cd03801">
    <property type="entry name" value="GT4_PimA-like"/>
    <property type="match status" value="1"/>
</dbReference>
<keyword evidence="6" id="KW-1185">Reference proteome</keyword>
<keyword evidence="3 5" id="KW-0808">Transferase</keyword>
<comment type="similarity">
    <text evidence="1">Belongs to the glycosyltransferase group 1 family. Glycosyltransferase 4 subfamily.</text>
</comment>
<dbReference type="Pfam" id="PF00534">
    <property type="entry name" value="Glycos_transf_1"/>
    <property type="match status" value="1"/>
</dbReference>
<dbReference type="GO" id="GO:0016757">
    <property type="term" value="F:glycosyltransferase activity"/>
    <property type="evidence" value="ECO:0007669"/>
    <property type="project" value="UniProtKB-KW"/>
</dbReference>
<dbReference type="RefSeq" id="WP_183196879.1">
    <property type="nucleotide sequence ID" value="NZ_JACIEK010000001.1"/>
</dbReference>
<dbReference type="Proteomes" id="UP000542776">
    <property type="component" value="Unassembled WGS sequence"/>
</dbReference>
<evidence type="ECO:0000256" key="1">
    <source>
        <dbReference type="ARBA" id="ARBA00009481"/>
    </source>
</evidence>
<dbReference type="EC" id="2.4.1.-" evidence="5"/>
<dbReference type="PANTHER" id="PTHR12526:SF640">
    <property type="entry name" value="COLANIC ACID BIOSYNTHESIS GLYCOSYLTRANSFERASE WCAL-RELATED"/>
    <property type="match status" value="1"/>
</dbReference>
<gene>
    <name evidence="5" type="ORF">GGR04_000148</name>
</gene>
<evidence type="ECO:0000256" key="3">
    <source>
        <dbReference type="ARBA" id="ARBA00022679"/>
    </source>
</evidence>
<protein>
    <submittedName>
        <fullName evidence="5">Mannosyltransferase</fullName>
        <ecNumber evidence="5">2.4.1.-</ecNumber>
    </submittedName>
</protein>
<evidence type="ECO:0000313" key="6">
    <source>
        <dbReference type="Proteomes" id="UP000542776"/>
    </source>
</evidence>
<accession>A0A7W6EBR2</accession>
<evidence type="ECO:0000259" key="4">
    <source>
        <dbReference type="Pfam" id="PF00534"/>
    </source>
</evidence>
<keyword evidence="2 5" id="KW-0328">Glycosyltransferase</keyword>
<name>A0A7W6EBR2_9HYPH</name>
<feature type="domain" description="Glycosyl transferase family 1" evidence="4">
    <location>
        <begin position="156"/>
        <end position="326"/>
    </location>
</feature>
<dbReference type="PANTHER" id="PTHR12526">
    <property type="entry name" value="GLYCOSYLTRANSFERASE"/>
    <property type="match status" value="1"/>
</dbReference>
<reference evidence="5 6" key="1">
    <citation type="submission" date="2020-08" db="EMBL/GenBank/DDBJ databases">
        <title>Genomic Encyclopedia of Type Strains, Phase IV (KMG-IV): sequencing the most valuable type-strain genomes for metagenomic binning, comparative biology and taxonomic classification.</title>
        <authorList>
            <person name="Goeker M."/>
        </authorList>
    </citation>
    <scope>NUCLEOTIDE SEQUENCE [LARGE SCALE GENOMIC DNA]</scope>
    <source>
        <strain evidence="5 6">DSM 102238</strain>
    </source>
</reference>
<dbReference type="InterPro" id="IPR001296">
    <property type="entry name" value="Glyco_trans_1"/>
</dbReference>
<dbReference type="SUPFAM" id="SSF53756">
    <property type="entry name" value="UDP-Glycosyltransferase/glycogen phosphorylase"/>
    <property type="match status" value="1"/>
</dbReference>
<dbReference type="EMBL" id="JACIEK010000001">
    <property type="protein sequence ID" value="MBB3996327.1"/>
    <property type="molecule type" value="Genomic_DNA"/>
</dbReference>
<comment type="caution">
    <text evidence="5">The sequence shown here is derived from an EMBL/GenBank/DDBJ whole genome shotgun (WGS) entry which is preliminary data.</text>
</comment>
<dbReference type="Gene3D" id="3.40.50.2000">
    <property type="entry name" value="Glycogen Phosphorylase B"/>
    <property type="match status" value="2"/>
</dbReference>
<dbReference type="AlphaFoldDB" id="A0A7W6EBR2"/>
<proteinExistence type="inferred from homology"/>
<evidence type="ECO:0000313" key="5">
    <source>
        <dbReference type="EMBL" id="MBB3996327.1"/>
    </source>
</evidence>
<sequence length="352" mass="38935">MSEKHPLRDILVIAPNFKRRLSGVTSTIVQLVPEQAKSLGILAAGPGLPAHLPKLRLRDVPKLWQRPANKPFRIWHARRNVEMLPGIVLRDVLRMPLRLVFTSASQRRHTAYTRWLIGRMDAVIATSTRGGAYLDVPHTVVTHGIDLGRFHPSADRAASRQALDLDPNMRAVGCFGRVRHQKGTDLFVDAMIALLPRHPGWQALIAGRATAEHAGFERELRGRITAAGLEDRIRFVGEHRDIERWYRALDLFVAPQRWEGFGLTPLEAMASGVPAVAADVGVFPDVVTAETGTLVPRGDLDALKAAIEPYLGDDDRRAAMATAAAQKARQDFPLAREAAEINAVYARLWARG</sequence>
<organism evidence="5 6">
    <name type="scientific">Aureimonas pseudogalii</name>
    <dbReference type="NCBI Taxonomy" id="1744844"/>
    <lineage>
        <taxon>Bacteria</taxon>
        <taxon>Pseudomonadati</taxon>
        <taxon>Pseudomonadota</taxon>
        <taxon>Alphaproteobacteria</taxon>
        <taxon>Hyphomicrobiales</taxon>
        <taxon>Aurantimonadaceae</taxon>
        <taxon>Aureimonas</taxon>
    </lineage>
</organism>